<dbReference type="Pfam" id="PF18073">
    <property type="entry name" value="Zn_ribbon_LapB"/>
    <property type="match status" value="1"/>
</dbReference>
<keyword evidence="6 13" id="KW-0862">Zinc</keyword>
<dbReference type="InterPro" id="IPR004504">
    <property type="entry name" value="DNA_repair_RadA"/>
</dbReference>
<dbReference type="Pfam" id="PF13541">
    <property type="entry name" value="ChlI"/>
    <property type="match status" value="1"/>
</dbReference>
<dbReference type="Gene3D" id="3.30.230.10">
    <property type="match status" value="1"/>
</dbReference>
<keyword evidence="10 11" id="KW-0234">DNA repair</keyword>
<feature type="short sequence motif" description="RadA KNRFG motif" evidence="11">
    <location>
        <begin position="252"/>
        <end position="256"/>
    </location>
</feature>
<accession>A0A2M7VDB7</accession>
<dbReference type="InterPro" id="IPR027417">
    <property type="entry name" value="P-loop_NTPase"/>
</dbReference>
<sequence>MVSVNSMSKSITVFSCSKCGAQYPKWTGRCLECGSWGTISEETSVAPTKLRKNQSSGSVADIVNLQNIPVNQELRWKTKYAEFNRVVGDGLAPGSCLLLGGDPGIGKSTLALQIAASIEDSLYFAGEESTEQIASRWQRLKIKPVSLSNESNVANIIATINKHRPKLAIIDSIQTTYCSEVDGEPGNINQLKACTAQLMTAAKETKTAIIIIGHVTKDGQMAGPKTIEHLVDAVLYFEGDKHQQYRILRAMKNRFGQTGEIGVWEMSNGGLVEVLNPAAIFIGSDQLSSGSVITAAVEGSRIFLVEIQALVNKTSFGYPRRLGSGFSNQRLEVILAVLAKKMKLSLANYDLYVNVTGGFVLKEPAADLAVATAIVSAYYDRVLPDRAVVFGEIGLDGQVRVVLKTKERLQTAIKLGYQNIIMPTLKIKLKEQKIKFRELNSINDLAQLFK</sequence>
<dbReference type="Pfam" id="PF13481">
    <property type="entry name" value="AAA_25"/>
    <property type="match status" value="1"/>
</dbReference>
<comment type="function">
    <text evidence="11">Plays a role in repairing double-strand DNA breaks, probably involving stabilizing or processing branched DNA or blocked replication forks.</text>
</comment>
<keyword evidence="3 11" id="KW-0227">DNA damage</keyword>
<evidence type="ECO:0000256" key="7">
    <source>
        <dbReference type="ARBA" id="ARBA00022840"/>
    </source>
</evidence>
<evidence type="ECO:0000256" key="12">
    <source>
        <dbReference type="NCBIfam" id="TIGR00416"/>
    </source>
</evidence>
<dbReference type="PANTHER" id="PTHR32472">
    <property type="entry name" value="DNA REPAIR PROTEIN RADA"/>
    <property type="match status" value="1"/>
</dbReference>
<dbReference type="GO" id="GO:0000725">
    <property type="term" value="P:recombinational repair"/>
    <property type="evidence" value="ECO:0007669"/>
    <property type="project" value="UniProtKB-UniRule"/>
</dbReference>
<evidence type="ECO:0000256" key="9">
    <source>
        <dbReference type="ARBA" id="ARBA00023125"/>
    </source>
</evidence>
<feature type="domain" description="RecA family profile 1" evidence="14">
    <location>
        <begin position="72"/>
        <end position="215"/>
    </location>
</feature>
<name>A0A2M7VDB7_9BACT</name>
<dbReference type="Proteomes" id="UP000230405">
    <property type="component" value="Unassembled WGS sequence"/>
</dbReference>
<evidence type="ECO:0000259" key="14">
    <source>
        <dbReference type="PROSITE" id="PS50162"/>
    </source>
</evidence>
<gene>
    <name evidence="11" type="primary">radA</name>
    <name evidence="15" type="ORF">COX77_04705</name>
</gene>
<dbReference type="AlphaFoldDB" id="A0A2M7VDB7"/>
<feature type="region of interest" description="Lon-protease-like" evidence="11">
    <location>
        <begin position="350"/>
        <end position="450"/>
    </location>
</feature>
<dbReference type="InterPro" id="IPR020588">
    <property type="entry name" value="RecA_ATP-bd"/>
</dbReference>
<keyword evidence="5" id="KW-0378">Hydrolase</keyword>
<comment type="domain">
    <text evidence="11">The middle region has homology to RecA with ATPase motifs including the RadA KNRFG motif, while the C-terminus is homologous to Lon protease.</text>
</comment>
<dbReference type="GO" id="GO:0005829">
    <property type="term" value="C:cytosol"/>
    <property type="evidence" value="ECO:0007669"/>
    <property type="project" value="TreeGrafter"/>
</dbReference>
<evidence type="ECO:0000313" key="16">
    <source>
        <dbReference type="Proteomes" id="UP000230405"/>
    </source>
</evidence>
<organism evidence="15 16">
    <name type="scientific">Candidatus Komeilibacteria bacterium CG_4_10_14_0_2_um_filter_37_10</name>
    <dbReference type="NCBI Taxonomy" id="1974470"/>
    <lineage>
        <taxon>Bacteria</taxon>
        <taxon>Candidatus Komeiliibacteriota</taxon>
    </lineage>
</organism>
<keyword evidence="8 11" id="KW-0346">Stress response</keyword>
<evidence type="ECO:0000256" key="5">
    <source>
        <dbReference type="ARBA" id="ARBA00022801"/>
    </source>
</evidence>
<evidence type="ECO:0000256" key="1">
    <source>
        <dbReference type="ARBA" id="ARBA00022723"/>
    </source>
</evidence>
<keyword evidence="9 11" id="KW-0238">DNA-binding</keyword>
<keyword evidence="7 11" id="KW-0067">ATP-binding</keyword>
<dbReference type="GO" id="GO:0003684">
    <property type="term" value="F:damaged DNA binding"/>
    <property type="evidence" value="ECO:0007669"/>
    <property type="project" value="InterPro"/>
</dbReference>
<dbReference type="Gene3D" id="3.40.50.300">
    <property type="entry name" value="P-loop containing nucleotide triphosphate hydrolases"/>
    <property type="match status" value="1"/>
</dbReference>
<dbReference type="SUPFAM" id="SSF54211">
    <property type="entry name" value="Ribosomal protein S5 domain 2-like"/>
    <property type="match status" value="1"/>
</dbReference>
<evidence type="ECO:0000256" key="2">
    <source>
        <dbReference type="ARBA" id="ARBA00022741"/>
    </source>
</evidence>
<protein>
    <recommendedName>
        <fullName evidence="11 12">DNA repair protein RadA</fullName>
    </recommendedName>
</protein>
<dbReference type="HAMAP" id="MF_01498">
    <property type="entry name" value="RadA_bact"/>
    <property type="match status" value="1"/>
</dbReference>
<dbReference type="InterPro" id="IPR020568">
    <property type="entry name" value="Ribosomal_Su5_D2-typ_SF"/>
</dbReference>
<feature type="binding site" evidence="11">
    <location>
        <begin position="101"/>
        <end position="108"/>
    </location>
    <ligand>
        <name>ATP</name>
        <dbReference type="ChEBI" id="CHEBI:30616"/>
    </ligand>
</feature>
<dbReference type="SUPFAM" id="SSF52540">
    <property type="entry name" value="P-loop containing nucleoside triphosphate hydrolases"/>
    <property type="match status" value="1"/>
</dbReference>
<dbReference type="SMART" id="SM00382">
    <property type="entry name" value="AAA"/>
    <property type="match status" value="1"/>
</dbReference>
<evidence type="ECO:0000256" key="3">
    <source>
        <dbReference type="ARBA" id="ARBA00022763"/>
    </source>
</evidence>
<evidence type="ECO:0000256" key="13">
    <source>
        <dbReference type="RuleBase" id="RU003555"/>
    </source>
</evidence>
<evidence type="ECO:0000256" key="8">
    <source>
        <dbReference type="ARBA" id="ARBA00023016"/>
    </source>
</evidence>
<keyword evidence="2 11" id="KW-0547">Nucleotide-binding</keyword>
<keyword evidence="1 11" id="KW-0479">Metal-binding</keyword>
<dbReference type="PANTHER" id="PTHR32472:SF10">
    <property type="entry name" value="DNA REPAIR PROTEIN RADA-LIKE PROTEIN"/>
    <property type="match status" value="1"/>
</dbReference>
<dbReference type="EMBL" id="PFPO01000089">
    <property type="protein sequence ID" value="PIZ98415.1"/>
    <property type="molecule type" value="Genomic_DNA"/>
</dbReference>
<dbReference type="GO" id="GO:0016787">
    <property type="term" value="F:hydrolase activity"/>
    <property type="evidence" value="ECO:0007669"/>
    <property type="project" value="UniProtKB-KW"/>
</dbReference>
<comment type="function">
    <text evidence="13">DNA-dependent ATPase involved in processing of recombination intermediates, plays a role in repairing DNA breaks. Stimulates the branch migration of RecA-mediated strand transfer reactions, allowing the 3' invading strand to extend heteroduplex DNA faster. Binds ssDNA in the presence of ADP but not other nucleotides, has ATPase activity that is stimulated by ssDNA and various branched DNA structures, but inhibited by SSB. Does not have RecA's homology-searching function.</text>
</comment>
<reference evidence="16" key="1">
    <citation type="submission" date="2017-09" db="EMBL/GenBank/DDBJ databases">
        <title>Depth-based differentiation of microbial function through sediment-hosted aquifers and enrichment of novel symbionts in the deep terrestrial subsurface.</title>
        <authorList>
            <person name="Probst A.J."/>
            <person name="Ladd B."/>
            <person name="Jarett J.K."/>
            <person name="Geller-Mcgrath D.E."/>
            <person name="Sieber C.M.K."/>
            <person name="Emerson J.B."/>
            <person name="Anantharaman K."/>
            <person name="Thomas B.C."/>
            <person name="Malmstrom R."/>
            <person name="Stieglmeier M."/>
            <person name="Klingl A."/>
            <person name="Woyke T."/>
            <person name="Ryan C.M."/>
            <person name="Banfield J.F."/>
        </authorList>
    </citation>
    <scope>NUCLEOTIDE SEQUENCE [LARGE SCALE GENOMIC DNA]</scope>
</reference>
<keyword evidence="4 13" id="KW-0863">Zinc-finger</keyword>
<comment type="caution">
    <text evidence="15">The sequence shown here is derived from an EMBL/GenBank/DDBJ whole genome shotgun (WGS) entry which is preliminary data.</text>
</comment>
<dbReference type="InterPro" id="IPR041166">
    <property type="entry name" value="Rubredoxin_2"/>
</dbReference>
<evidence type="ECO:0000256" key="11">
    <source>
        <dbReference type="HAMAP-Rule" id="MF_01498"/>
    </source>
</evidence>
<dbReference type="PRINTS" id="PR01874">
    <property type="entry name" value="DNAREPAIRADA"/>
</dbReference>
<evidence type="ECO:0000313" key="15">
    <source>
        <dbReference type="EMBL" id="PIZ98415.1"/>
    </source>
</evidence>
<dbReference type="GO" id="GO:0008270">
    <property type="term" value="F:zinc ion binding"/>
    <property type="evidence" value="ECO:0007669"/>
    <property type="project" value="UniProtKB-KW"/>
</dbReference>
<comment type="similarity">
    <text evidence="11 13">Belongs to the RecA family. RadA subfamily.</text>
</comment>
<dbReference type="GO" id="GO:0005524">
    <property type="term" value="F:ATP binding"/>
    <property type="evidence" value="ECO:0007669"/>
    <property type="project" value="UniProtKB-UniRule"/>
</dbReference>
<proteinExistence type="inferred from homology"/>
<evidence type="ECO:0000256" key="4">
    <source>
        <dbReference type="ARBA" id="ARBA00022771"/>
    </source>
</evidence>
<dbReference type="InterPro" id="IPR003593">
    <property type="entry name" value="AAA+_ATPase"/>
</dbReference>
<dbReference type="InterPro" id="IPR014721">
    <property type="entry name" value="Ribsml_uS5_D2-typ_fold_subgr"/>
</dbReference>
<evidence type="ECO:0000256" key="6">
    <source>
        <dbReference type="ARBA" id="ARBA00022833"/>
    </source>
</evidence>
<evidence type="ECO:0000256" key="10">
    <source>
        <dbReference type="ARBA" id="ARBA00023204"/>
    </source>
</evidence>
<dbReference type="GO" id="GO:0140664">
    <property type="term" value="F:ATP-dependent DNA damage sensor activity"/>
    <property type="evidence" value="ECO:0007669"/>
    <property type="project" value="InterPro"/>
</dbReference>
<dbReference type="PROSITE" id="PS50162">
    <property type="entry name" value="RECA_2"/>
    <property type="match status" value="1"/>
</dbReference>
<dbReference type="NCBIfam" id="TIGR00416">
    <property type="entry name" value="sms"/>
    <property type="match status" value="1"/>
</dbReference>